<evidence type="ECO:0000256" key="1">
    <source>
        <dbReference type="SAM" id="Phobius"/>
    </source>
</evidence>
<organism evidence="3 4">
    <name type="scientific">Yoonia rhodophyticola</name>
    <dbReference type="NCBI Taxonomy" id="3137370"/>
    <lineage>
        <taxon>Bacteria</taxon>
        <taxon>Pseudomonadati</taxon>
        <taxon>Pseudomonadota</taxon>
        <taxon>Alphaproteobacteria</taxon>
        <taxon>Rhodobacterales</taxon>
        <taxon>Paracoccaceae</taxon>
        <taxon>Yoonia</taxon>
    </lineage>
</organism>
<evidence type="ECO:0000259" key="2">
    <source>
        <dbReference type="Pfam" id="PF00892"/>
    </source>
</evidence>
<dbReference type="EMBL" id="CP151767">
    <property type="protein sequence ID" value="WZU66572.2"/>
    <property type="molecule type" value="Genomic_DNA"/>
</dbReference>
<feature type="transmembrane region" description="Helical" evidence="1">
    <location>
        <begin position="177"/>
        <end position="196"/>
    </location>
</feature>
<dbReference type="KEGG" id="yrh:AABB31_16255"/>
<keyword evidence="4" id="KW-1185">Reference proteome</keyword>
<dbReference type="PROSITE" id="PS51257">
    <property type="entry name" value="PROKAR_LIPOPROTEIN"/>
    <property type="match status" value="1"/>
</dbReference>
<dbReference type="SUPFAM" id="SSF103481">
    <property type="entry name" value="Multidrug resistance efflux transporter EmrE"/>
    <property type="match status" value="2"/>
</dbReference>
<dbReference type="RefSeq" id="WP_373635411.1">
    <property type="nucleotide sequence ID" value="NZ_CP151767.2"/>
</dbReference>
<dbReference type="Proteomes" id="UP001470809">
    <property type="component" value="Chromosome"/>
</dbReference>
<feature type="domain" description="EamA" evidence="2">
    <location>
        <begin position="147"/>
        <end position="278"/>
    </location>
</feature>
<dbReference type="Pfam" id="PF00892">
    <property type="entry name" value="EamA"/>
    <property type="match status" value="2"/>
</dbReference>
<dbReference type="PANTHER" id="PTHR22911:SF135">
    <property type="entry name" value="BLR4310 PROTEIN"/>
    <property type="match status" value="1"/>
</dbReference>
<accession>A0AAN0NHV6</accession>
<feature type="transmembrane region" description="Helical" evidence="1">
    <location>
        <begin position="123"/>
        <end position="141"/>
    </location>
</feature>
<protein>
    <submittedName>
        <fullName evidence="3">DMT family transporter</fullName>
    </submittedName>
</protein>
<dbReference type="PANTHER" id="PTHR22911">
    <property type="entry name" value="ACYL-MALONYL CONDENSING ENZYME-RELATED"/>
    <property type="match status" value="1"/>
</dbReference>
<dbReference type="GO" id="GO:0016020">
    <property type="term" value="C:membrane"/>
    <property type="evidence" value="ECO:0007669"/>
    <property type="project" value="InterPro"/>
</dbReference>
<keyword evidence="1" id="KW-0472">Membrane</keyword>
<name>A0AAN0NHV6_9RHOB</name>
<proteinExistence type="predicted"/>
<dbReference type="InterPro" id="IPR000620">
    <property type="entry name" value="EamA_dom"/>
</dbReference>
<feature type="transmembrane region" description="Helical" evidence="1">
    <location>
        <begin position="32"/>
        <end position="54"/>
    </location>
</feature>
<dbReference type="AlphaFoldDB" id="A0AAN0NHV6"/>
<feature type="transmembrane region" description="Helical" evidence="1">
    <location>
        <begin position="74"/>
        <end position="92"/>
    </location>
</feature>
<feature type="transmembrane region" description="Helical" evidence="1">
    <location>
        <begin position="208"/>
        <end position="228"/>
    </location>
</feature>
<sequence>MENIRGAALMVLAMACFAIEDALIKSLTSTIPIGQILAAVCAGGLLIFVSWFLIKGIPLWQPEYLDRKVMLRSAFDVAGSVMFVTALSRIPLTTASAVIQATPLVVAMGAAVFLGQQVGWRRWIAIIIGFLGVLIIIRPGMAGFNSATLLAVGGMLGLAARDLLTRALRVSLSGPQLATHTFALIVPAGVLLSLTQGNSWVVPDMRQSLILVGCVVIGVAAYLAIVAATRHGNAGVISSFRYSRMIFALILGVMFFDEIPDAATLIGASIVIGSGLFTLMREARLRRASLSAHPAL</sequence>
<evidence type="ECO:0000313" key="4">
    <source>
        <dbReference type="Proteomes" id="UP001470809"/>
    </source>
</evidence>
<dbReference type="Gene3D" id="1.10.3730.20">
    <property type="match status" value="1"/>
</dbReference>
<feature type="transmembrane region" description="Helical" evidence="1">
    <location>
        <begin position="262"/>
        <end position="280"/>
    </location>
</feature>
<feature type="transmembrane region" description="Helical" evidence="1">
    <location>
        <begin position="147"/>
        <end position="165"/>
    </location>
</feature>
<dbReference type="InterPro" id="IPR037185">
    <property type="entry name" value="EmrE-like"/>
</dbReference>
<evidence type="ECO:0000313" key="3">
    <source>
        <dbReference type="EMBL" id="WZU66572.2"/>
    </source>
</evidence>
<keyword evidence="1" id="KW-1133">Transmembrane helix</keyword>
<gene>
    <name evidence="3" type="ORF">AABB31_16255</name>
</gene>
<feature type="domain" description="EamA" evidence="2">
    <location>
        <begin position="5"/>
        <end position="137"/>
    </location>
</feature>
<keyword evidence="1" id="KW-0812">Transmembrane</keyword>
<reference evidence="3" key="1">
    <citation type="submission" date="2024-08" db="EMBL/GenBank/DDBJ databases">
        <title>Phylogenomic analyses of a clade within the roseobacter group suggest taxonomic reassignments of species of the genera Aestuariivita, Citreicella, Loktanella, Nautella, Pelagibaca, Ruegeria, Thalassobius, Thiobacimonas and Tropicibacter, and the proposal o.</title>
        <authorList>
            <person name="Jeon C.O."/>
        </authorList>
    </citation>
    <scope>NUCLEOTIDE SEQUENCE</scope>
    <source>
        <strain evidence="3">SS1-5</strain>
    </source>
</reference>